<dbReference type="Gene3D" id="1.20.58.340">
    <property type="entry name" value="Magnesium transport protein CorA, transmembrane region"/>
    <property type="match status" value="1"/>
</dbReference>
<dbReference type="PANTHER" id="PTHR24359:SF1">
    <property type="entry name" value="INHIBITOR OF NUCLEAR FACTOR KAPPA-B KINASE EPSILON SUBUNIT HOMOLOG 1-RELATED"/>
    <property type="match status" value="1"/>
</dbReference>
<dbReference type="InterPro" id="IPR058257">
    <property type="entry name" value="CorA-like_dom"/>
</dbReference>
<name>A0AAD9W3V3_PHOAM</name>
<sequence length="1009" mass="114494">MAINMYDQLVEACREAENWPLNLLRKQQLNRVLCNYQQRLHADESRLLDTKRASVDFWEAPIGSANFQETTIKSIEELIQHFHKHLHNRVKDPKSRHVFISAPHSWAALRCTPQMLHCLCSYEQVSPILIDVLASFGKQRAPLGFQSASFCQDDLTKPSQSALVAIPEVGRSGWELRHCYKLHGLETSSPNTKAKWSMRQTAVYHSFDLENGRAFWLTVKANNEIRDRIMEGTESLEAMRASNSSGLGPSFVACLNTHLIAFDWCTEGWRLHLGDIENDVREILVKVKGTPIEPLGDELNFTPRLIGAATMPSLRDREGSMISRQNTLPSVTGPIQALNAVKAGLTNVRGTLNAMVSEAEVEKSQETSTPRDVQADQQEKISNHLEKLKTFSFAEFQKLNFYTTKLQEAKLAMHLNLGGLRGTREYYKQRYQSTQFPSAIKDFSEINGSYENFTQRVTSLAQDLEADIARAEALILSIEDGKRLYDSILQSYNMEINRLFTLSGHGISERMEESAMRMEKVTDSMLKIAHATARDSASMSAITFVTLVLLPGTFLGTFFSTPIVNAPEDNPQTWNINWSVFMLFLKICIPMTVLVMFIWALYMAFQGYHGESSYDRFRVHIEENLEDGYEAQGSPAKFASKYCLTKYWTVDLVEEIVFATEDFDYQILEIREQYLRIFSTLVWISTTGRSYVRYLKHFVRNGTDDSSLPFRGRPDIFPNANDSEIFWTAFFENQWKFFPVELGPRRMYDRTLHASQILPLTIGEELGAQNIGRPASIHLAHASEMLARTYSTDCNLVLKSYGSLYKSNYYNEIKAYNAFNNATPCENIVKCLGSYHVQPLAPGSGLKFTILLEYANRGSLLEVYQKNDPPVTFAETKAFWSNLLQVAKGLMVAQNTPPKRPGASCVHQDLKPSNILVFGRENVSSSENDLTFKISDFGNSHTRRSAPDDPGRLGYDNGSTRTYCPPELHWNHEVDFTVGPLVDMWSLGCVLIEAAVWICFGQRGRIEFQ</sequence>
<dbReference type="GO" id="GO:0005524">
    <property type="term" value="F:ATP binding"/>
    <property type="evidence" value="ECO:0007669"/>
    <property type="project" value="InterPro"/>
</dbReference>
<keyword evidence="1" id="KW-0472">Membrane</keyword>
<feature type="transmembrane region" description="Helical" evidence="1">
    <location>
        <begin position="541"/>
        <end position="564"/>
    </location>
</feature>
<dbReference type="InterPro" id="IPR000719">
    <property type="entry name" value="Prot_kinase_dom"/>
</dbReference>
<protein>
    <recommendedName>
        <fullName evidence="2">Protein kinase domain-containing protein</fullName>
    </recommendedName>
</protein>
<dbReference type="Proteomes" id="UP001265746">
    <property type="component" value="Unassembled WGS sequence"/>
</dbReference>
<evidence type="ECO:0000259" key="2">
    <source>
        <dbReference type="PROSITE" id="PS50011"/>
    </source>
</evidence>
<dbReference type="AlphaFoldDB" id="A0AAD9W3V3"/>
<dbReference type="EMBL" id="JAUJFL010000003">
    <property type="protein sequence ID" value="KAK2607656.1"/>
    <property type="molecule type" value="Genomic_DNA"/>
</dbReference>
<dbReference type="InterPro" id="IPR011009">
    <property type="entry name" value="Kinase-like_dom_sf"/>
</dbReference>
<dbReference type="PANTHER" id="PTHR24359">
    <property type="entry name" value="SERINE/THREONINE-PROTEIN KINASE SBK1"/>
    <property type="match status" value="1"/>
</dbReference>
<comment type="caution">
    <text evidence="3">The sequence shown here is derived from an EMBL/GenBank/DDBJ whole genome shotgun (WGS) entry which is preliminary data.</text>
</comment>
<proteinExistence type="predicted"/>
<dbReference type="SUPFAM" id="SSF56112">
    <property type="entry name" value="Protein kinase-like (PK-like)"/>
    <property type="match status" value="1"/>
</dbReference>
<evidence type="ECO:0000313" key="4">
    <source>
        <dbReference type="Proteomes" id="UP001265746"/>
    </source>
</evidence>
<accession>A0AAD9W3V3</accession>
<keyword evidence="1" id="KW-0812">Transmembrane</keyword>
<evidence type="ECO:0000313" key="3">
    <source>
        <dbReference type="EMBL" id="KAK2607656.1"/>
    </source>
</evidence>
<keyword evidence="4" id="KW-1185">Reference proteome</keyword>
<gene>
    <name evidence="3" type="ORF">N8I77_006319</name>
</gene>
<reference evidence="3" key="1">
    <citation type="submission" date="2023-06" db="EMBL/GenBank/DDBJ databases">
        <authorList>
            <person name="Noh H."/>
        </authorList>
    </citation>
    <scope>NUCLEOTIDE SEQUENCE</scope>
    <source>
        <strain evidence="3">DUCC20226</strain>
    </source>
</reference>
<dbReference type="Gene3D" id="1.10.510.10">
    <property type="entry name" value="Transferase(Phosphotransferase) domain 1"/>
    <property type="match status" value="1"/>
</dbReference>
<feature type="transmembrane region" description="Helical" evidence="1">
    <location>
        <begin position="576"/>
        <end position="602"/>
    </location>
</feature>
<organism evidence="3 4">
    <name type="scientific">Phomopsis amygdali</name>
    <name type="common">Fusicoccum amygdali</name>
    <dbReference type="NCBI Taxonomy" id="1214568"/>
    <lineage>
        <taxon>Eukaryota</taxon>
        <taxon>Fungi</taxon>
        <taxon>Dikarya</taxon>
        <taxon>Ascomycota</taxon>
        <taxon>Pezizomycotina</taxon>
        <taxon>Sordariomycetes</taxon>
        <taxon>Sordariomycetidae</taxon>
        <taxon>Diaporthales</taxon>
        <taxon>Diaporthaceae</taxon>
        <taxon>Diaporthe</taxon>
    </lineage>
</organism>
<dbReference type="Pfam" id="PF00069">
    <property type="entry name" value="Pkinase"/>
    <property type="match status" value="1"/>
</dbReference>
<dbReference type="PROSITE" id="PS00108">
    <property type="entry name" value="PROTEIN_KINASE_ST"/>
    <property type="match status" value="1"/>
</dbReference>
<evidence type="ECO:0000256" key="1">
    <source>
        <dbReference type="SAM" id="Phobius"/>
    </source>
</evidence>
<dbReference type="CDD" id="cd00180">
    <property type="entry name" value="PKc"/>
    <property type="match status" value="1"/>
</dbReference>
<dbReference type="SMART" id="SM00220">
    <property type="entry name" value="S_TKc"/>
    <property type="match status" value="1"/>
</dbReference>
<dbReference type="InterPro" id="IPR008271">
    <property type="entry name" value="Ser/Thr_kinase_AS"/>
</dbReference>
<feature type="domain" description="Protein kinase" evidence="2">
    <location>
        <begin position="760"/>
        <end position="1009"/>
    </location>
</feature>
<dbReference type="Pfam" id="PF26616">
    <property type="entry name" value="CorA-like"/>
    <property type="match status" value="1"/>
</dbReference>
<keyword evidence="1" id="KW-1133">Transmembrane helix</keyword>
<dbReference type="PROSITE" id="PS50011">
    <property type="entry name" value="PROTEIN_KINASE_DOM"/>
    <property type="match status" value="1"/>
</dbReference>
<dbReference type="GO" id="GO:0004674">
    <property type="term" value="F:protein serine/threonine kinase activity"/>
    <property type="evidence" value="ECO:0007669"/>
    <property type="project" value="TreeGrafter"/>
</dbReference>